<feature type="transmembrane region" description="Helical" evidence="2">
    <location>
        <begin position="101"/>
        <end position="117"/>
    </location>
</feature>
<keyword evidence="2" id="KW-0472">Membrane</keyword>
<keyword evidence="2" id="KW-0812">Transmembrane</keyword>
<dbReference type="AlphaFoldDB" id="A0A1G9J1P9"/>
<feature type="transmembrane region" description="Helical" evidence="2">
    <location>
        <begin position="161"/>
        <end position="180"/>
    </location>
</feature>
<evidence type="ECO:0000256" key="1">
    <source>
        <dbReference type="SAM" id="Coils"/>
    </source>
</evidence>
<dbReference type="Gene3D" id="3.30.450.40">
    <property type="match status" value="1"/>
</dbReference>
<organism evidence="4 5">
    <name type="scientific">Catalinimonas alkaloidigena</name>
    <dbReference type="NCBI Taxonomy" id="1075417"/>
    <lineage>
        <taxon>Bacteria</taxon>
        <taxon>Pseudomonadati</taxon>
        <taxon>Bacteroidota</taxon>
        <taxon>Cytophagia</taxon>
        <taxon>Cytophagales</taxon>
        <taxon>Catalimonadaceae</taxon>
        <taxon>Catalinimonas</taxon>
    </lineage>
</organism>
<dbReference type="Pfam" id="PF13185">
    <property type="entry name" value="GAF_2"/>
    <property type="match status" value="1"/>
</dbReference>
<sequence>MKNPSTQPSLSPALREAVTQEKYKQAEYIIRYVVLGMFGFGVFLALFYDTWVVGMGVGTCATLAYVLTYMTARTSALHRYVTSTVLGVLAVQYIYQMHGLFEMHFTLFVVVTVMILYEDWRVLVPVTLVVVVHHTTFAYLQNVGYSQVYFSQLDYVGLQTLVFHYGLFVVQVVLCGFWAHRNHQYSLTQRVLREEQRRLQEKNVQFANAIASGELEVAYELDEEDTLGKALISMRDGLQQAARATERRNWATMGHSRLNEVLRQNNQSVDQLADQVLHELVSYLKLNQGAIFLLNDDDAAPRLIMRGCYAYNRKKYMQMEIAPGEGLVGQVYLEGDLTYMTEIPSNYVRITSGLGEATPTSLILVPLCLNGQTVGVMELASFREYQPHELDFLKKSAESIASTVISVRTNEQTSRLLEQSRQLTERMQAQEEELLQNLEEMQATQEEMMRQRQEQEQMA</sequence>
<dbReference type="SUPFAM" id="SSF55781">
    <property type="entry name" value="GAF domain-like"/>
    <property type="match status" value="1"/>
</dbReference>
<name>A0A1G9J1P9_9BACT</name>
<evidence type="ECO:0000313" key="4">
    <source>
        <dbReference type="EMBL" id="SDL31206.1"/>
    </source>
</evidence>
<dbReference type="EMBL" id="FNFO01000005">
    <property type="protein sequence ID" value="SDL31206.1"/>
    <property type="molecule type" value="Genomic_DNA"/>
</dbReference>
<protein>
    <submittedName>
        <fullName evidence="4">Methyl-accepting chemotaxis protein</fullName>
    </submittedName>
</protein>
<keyword evidence="5" id="KW-1185">Reference proteome</keyword>
<feature type="transmembrane region" description="Helical" evidence="2">
    <location>
        <begin position="29"/>
        <end position="47"/>
    </location>
</feature>
<keyword evidence="2" id="KW-1133">Transmembrane helix</keyword>
<proteinExistence type="predicted"/>
<evidence type="ECO:0000313" key="5">
    <source>
        <dbReference type="Proteomes" id="UP000198510"/>
    </source>
</evidence>
<dbReference type="STRING" id="1075417.SAMN05421823_105170"/>
<keyword evidence="1" id="KW-0175">Coiled coil</keyword>
<dbReference type="OrthoDB" id="1120715at2"/>
<evidence type="ECO:0000259" key="3">
    <source>
        <dbReference type="SMART" id="SM00065"/>
    </source>
</evidence>
<evidence type="ECO:0000256" key="2">
    <source>
        <dbReference type="SAM" id="Phobius"/>
    </source>
</evidence>
<gene>
    <name evidence="4" type="ORF">SAMN05421823_105170</name>
</gene>
<accession>A0A1G9J1P9</accession>
<feature type="domain" description="GAF" evidence="3">
    <location>
        <begin position="268"/>
        <end position="414"/>
    </location>
</feature>
<feature type="transmembrane region" description="Helical" evidence="2">
    <location>
        <begin position="53"/>
        <end position="70"/>
    </location>
</feature>
<feature type="coiled-coil region" evidence="1">
    <location>
        <begin position="413"/>
        <end position="458"/>
    </location>
</feature>
<dbReference type="RefSeq" id="WP_089683190.1">
    <property type="nucleotide sequence ID" value="NZ_FNFO01000005.1"/>
</dbReference>
<feature type="transmembrane region" description="Helical" evidence="2">
    <location>
        <begin position="122"/>
        <end position="141"/>
    </location>
</feature>
<dbReference type="InterPro" id="IPR029016">
    <property type="entry name" value="GAF-like_dom_sf"/>
</dbReference>
<reference evidence="4 5" key="1">
    <citation type="submission" date="2016-10" db="EMBL/GenBank/DDBJ databases">
        <authorList>
            <person name="de Groot N.N."/>
        </authorList>
    </citation>
    <scope>NUCLEOTIDE SEQUENCE [LARGE SCALE GENOMIC DNA]</scope>
    <source>
        <strain evidence="4 5">DSM 25186</strain>
    </source>
</reference>
<dbReference type="Proteomes" id="UP000198510">
    <property type="component" value="Unassembled WGS sequence"/>
</dbReference>
<dbReference type="SMART" id="SM00065">
    <property type="entry name" value="GAF"/>
    <property type="match status" value="1"/>
</dbReference>
<feature type="transmembrane region" description="Helical" evidence="2">
    <location>
        <begin position="77"/>
        <end position="95"/>
    </location>
</feature>
<dbReference type="InterPro" id="IPR003018">
    <property type="entry name" value="GAF"/>
</dbReference>